<dbReference type="SUPFAM" id="SSF47384">
    <property type="entry name" value="Homodimeric domain of signal transducing histidine kinase"/>
    <property type="match status" value="1"/>
</dbReference>
<evidence type="ECO:0000259" key="15">
    <source>
        <dbReference type="PROSITE" id="PS50109"/>
    </source>
</evidence>
<feature type="transmembrane region" description="Helical" evidence="14">
    <location>
        <begin position="20"/>
        <end position="42"/>
    </location>
</feature>
<keyword evidence="9 16" id="KW-0418">Kinase</keyword>
<evidence type="ECO:0000256" key="1">
    <source>
        <dbReference type="ARBA" id="ARBA00000085"/>
    </source>
</evidence>
<keyword evidence="17" id="KW-1185">Reference proteome</keyword>
<dbReference type="SMART" id="SM00387">
    <property type="entry name" value="HATPase_c"/>
    <property type="match status" value="1"/>
</dbReference>
<dbReference type="Gene3D" id="3.30.565.10">
    <property type="entry name" value="Histidine kinase-like ATPase, C-terminal domain"/>
    <property type="match status" value="1"/>
</dbReference>
<dbReference type="InterPro" id="IPR005467">
    <property type="entry name" value="His_kinase_dom"/>
</dbReference>
<dbReference type="InterPro" id="IPR050398">
    <property type="entry name" value="HssS/ArlS-like"/>
</dbReference>
<keyword evidence="12" id="KW-0902">Two-component regulatory system</keyword>
<evidence type="ECO:0000256" key="11">
    <source>
        <dbReference type="ARBA" id="ARBA00022989"/>
    </source>
</evidence>
<dbReference type="InterPro" id="IPR036097">
    <property type="entry name" value="HisK_dim/P_sf"/>
</dbReference>
<dbReference type="PANTHER" id="PTHR45528:SF1">
    <property type="entry name" value="SENSOR HISTIDINE KINASE CPXA"/>
    <property type="match status" value="1"/>
</dbReference>
<dbReference type="OrthoDB" id="9792991at2"/>
<dbReference type="SMART" id="SM00388">
    <property type="entry name" value="HisKA"/>
    <property type="match status" value="1"/>
</dbReference>
<dbReference type="GO" id="GO:0005524">
    <property type="term" value="F:ATP binding"/>
    <property type="evidence" value="ECO:0007669"/>
    <property type="project" value="UniProtKB-KW"/>
</dbReference>
<evidence type="ECO:0000313" key="17">
    <source>
        <dbReference type="Proteomes" id="UP000027822"/>
    </source>
</evidence>
<dbReference type="PANTHER" id="PTHR45528">
    <property type="entry name" value="SENSOR HISTIDINE KINASE CPXA"/>
    <property type="match status" value="1"/>
</dbReference>
<evidence type="ECO:0000256" key="10">
    <source>
        <dbReference type="ARBA" id="ARBA00022840"/>
    </source>
</evidence>
<dbReference type="Gene3D" id="1.10.287.130">
    <property type="match status" value="1"/>
</dbReference>
<evidence type="ECO:0000256" key="2">
    <source>
        <dbReference type="ARBA" id="ARBA00004651"/>
    </source>
</evidence>
<dbReference type="Pfam" id="PF02518">
    <property type="entry name" value="HATPase_c"/>
    <property type="match status" value="1"/>
</dbReference>
<dbReference type="FunFam" id="1.10.287.130:FF:000008">
    <property type="entry name" value="Two-component sensor histidine kinase"/>
    <property type="match status" value="1"/>
</dbReference>
<evidence type="ECO:0000256" key="6">
    <source>
        <dbReference type="ARBA" id="ARBA00022679"/>
    </source>
</evidence>
<dbReference type="InterPro" id="IPR003661">
    <property type="entry name" value="HisK_dim/P_dom"/>
</dbReference>
<dbReference type="Pfam" id="PF00512">
    <property type="entry name" value="HisKA"/>
    <property type="match status" value="1"/>
</dbReference>
<comment type="subcellular location">
    <subcellularLocation>
        <location evidence="2">Cell membrane</location>
        <topology evidence="2">Multi-pass membrane protein</topology>
    </subcellularLocation>
</comment>
<dbReference type="Proteomes" id="UP000027822">
    <property type="component" value="Unassembled WGS sequence"/>
</dbReference>
<dbReference type="InterPro" id="IPR004358">
    <property type="entry name" value="Sig_transdc_His_kin-like_C"/>
</dbReference>
<keyword evidence="5" id="KW-0597">Phosphoprotein</keyword>
<dbReference type="FunFam" id="3.30.565.10:FF:000013">
    <property type="entry name" value="Two-component sensor histidine kinase"/>
    <property type="match status" value="1"/>
</dbReference>
<reference evidence="16 17" key="1">
    <citation type="submission" date="2014-06" db="EMBL/GenBank/DDBJ databases">
        <title>Draft genome sequence of Bacillus manliponensis JCM 15802 (MCCC 1A00708).</title>
        <authorList>
            <person name="Lai Q."/>
            <person name="Liu Y."/>
            <person name="Shao Z."/>
        </authorList>
    </citation>
    <scope>NUCLEOTIDE SEQUENCE [LARGE SCALE GENOMIC DNA]</scope>
    <source>
        <strain evidence="16 17">JCM 15802</strain>
    </source>
</reference>
<dbReference type="InterPro" id="IPR003594">
    <property type="entry name" value="HATPase_dom"/>
</dbReference>
<accession>A0A073K0D0</accession>
<evidence type="ECO:0000256" key="4">
    <source>
        <dbReference type="ARBA" id="ARBA00022475"/>
    </source>
</evidence>
<organism evidence="16 17">
    <name type="scientific">Bacillus manliponensis</name>
    <dbReference type="NCBI Taxonomy" id="574376"/>
    <lineage>
        <taxon>Bacteria</taxon>
        <taxon>Bacillati</taxon>
        <taxon>Bacillota</taxon>
        <taxon>Bacilli</taxon>
        <taxon>Bacillales</taxon>
        <taxon>Bacillaceae</taxon>
        <taxon>Bacillus</taxon>
        <taxon>Bacillus cereus group</taxon>
    </lineage>
</organism>
<comment type="caution">
    <text evidence="16">The sequence shown here is derived from an EMBL/GenBank/DDBJ whole genome shotgun (WGS) entry which is preliminary data.</text>
</comment>
<keyword evidence="7 14" id="KW-0812">Transmembrane</keyword>
<dbReference type="STRING" id="574376.BAMA_19205"/>
<dbReference type="PRINTS" id="PR00344">
    <property type="entry name" value="BCTRLSENSOR"/>
</dbReference>
<evidence type="ECO:0000256" key="7">
    <source>
        <dbReference type="ARBA" id="ARBA00022692"/>
    </source>
</evidence>
<dbReference type="EC" id="2.7.13.3" evidence="3"/>
<keyword evidence="6" id="KW-0808">Transferase</keyword>
<dbReference type="EMBL" id="JOTN01000005">
    <property type="protein sequence ID" value="KEK19902.1"/>
    <property type="molecule type" value="Genomic_DNA"/>
</dbReference>
<dbReference type="AlphaFoldDB" id="A0A073K0D0"/>
<evidence type="ECO:0000256" key="3">
    <source>
        <dbReference type="ARBA" id="ARBA00012438"/>
    </source>
</evidence>
<evidence type="ECO:0000256" key="14">
    <source>
        <dbReference type="SAM" id="Phobius"/>
    </source>
</evidence>
<comment type="catalytic activity">
    <reaction evidence="1">
        <text>ATP + protein L-histidine = ADP + protein N-phospho-L-histidine.</text>
        <dbReference type="EC" id="2.7.13.3"/>
    </reaction>
</comment>
<evidence type="ECO:0000256" key="8">
    <source>
        <dbReference type="ARBA" id="ARBA00022741"/>
    </source>
</evidence>
<protein>
    <recommendedName>
        <fullName evidence="3">histidine kinase</fullName>
        <ecNumber evidence="3">2.7.13.3</ecNumber>
    </recommendedName>
</protein>
<feature type="domain" description="Histidine kinase" evidence="15">
    <location>
        <begin position="162"/>
        <end position="379"/>
    </location>
</feature>
<dbReference type="RefSeq" id="WP_034638078.1">
    <property type="nucleotide sequence ID" value="NZ_CBCSJC010000010.1"/>
</dbReference>
<evidence type="ECO:0000256" key="5">
    <source>
        <dbReference type="ARBA" id="ARBA00022553"/>
    </source>
</evidence>
<evidence type="ECO:0000256" key="12">
    <source>
        <dbReference type="ARBA" id="ARBA00023012"/>
    </source>
</evidence>
<dbReference type="CDD" id="cd00082">
    <property type="entry name" value="HisKA"/>
    <property type="match status" value="1"/>
</dbReference>
<keyword evidence="10" id="KW-0067">ATP-binding</keyword>
<evidence type="ECO:0000256" key="9">
    <source>
        <dbReference type="ARBA" id="ARBA00022777"/>
    </source>
</evidence>
<dbReference type="GO" id="GO:0000155">
    <property type="term" value="F:phosphorelay sensor kinase activity"/>
    <property type="evidence" value="ECO:0007669"/>
    <property type="project" value="InterPro"/>
</dbReference>
<gene>
    <name evidence="16" type="ORF">BAMA_19205</name>
</gene>
<keyword evidence="8" id="KW-0547">Nucleotide-binding</keyword>
<dbReference type="SUPFAM" id="SSF55874">
    <property type="entry name" value="ATPase domain of HSP90 chaperone/DNA topoisomerase II/histidine kinase"/>
    <property type="match status" value="1"/>
</dbReference>
<keyword evidence="13 14" id="KW-0472">Membrane</keyword>
<proteinExistence type="predicted"/>
<evidence type="ECO:0000256" key="13">
    <source>
        <dbReference type="ARBA" id="ARBA00023136"/>
    </source>
</evidence>
<dbReference type="eggNOG" id="COG2205">
    <property type="taxonomic scope" value="Bacteria"/>
</dbReference>
<dbReference type="CDD" id="cd00075">
    <property type="entry name" value="HATPase"/>
    <property type="match status" value="1"/>
</dbReference>
<dbReference type="InterPro" id="IPR036890">
    <property type="entry name" value="HATPase_C_sf"/>
</dbReference>
<feature type="transmembrane region" description="Helical" evidence="14">
    <location>
        <begin position="71"/>
        <end position="90"/>
    </location>
</feature>
<keyword evidence="4" id="KW-1003">Cell membrane</keyword>
<dbReference type="PROSITE" id="PS50109">
    <property type="entry name" value="HIS_KIN"/>
    <property type="match status" value="1"/>
</dbReference>
<sequence>MNDNSWQILKSIPKWKMCIYVLLSICLALSTLYLLEVIFWGLDVTSVTFHTVRVEFSKAYGPRHLERLVGMLYYFLHFIFILLYIVLFYMREKRLYLKRYFNQILEEIRLIGNINFEHEINVLPNTQLGDLAKEINNIAKQLKVSIEEERRIEQTKKDLITNVSHDLRTPLTSIVGYVSFIQQDKYRDEIELRYYIEIIHDKVLRLNHLMNDLFEYTRFQNKGIHLHKDPIYITEMLEQLVVQYRFDIKRMNMEFREFLSSRDLMVLADGDKLVRVFENLIVNAMRYGADGKYIDITVREVDDTVAIEITNYGDMIPAADLPYIFERFYRVEKSRSTYTGGSGLGLAIAKSIVELHDGTIEVRSDAAQTTFTVKLKVFRKEVSLYR</sequence>
<keyword evidence="11 14" id="KW-1133">Transmembrane helix</keyword>
<dbReference type="GO" id="GO:0005886">
    <property type="term" value="C:plasma membrane"/>
    <property type="evidence" value="ECO:0007669"/>
    <property type="project" value="UniProtKB-SubCell"/>
</dbReference>
<name>A0A073K0D0_9BACI</name>
<evidence type="ECO:0000313" key="16">
    <source>
        <dbReference type="EMBL" id="KEK19902.1"/>
    </source>
</evidence>